<name>A0ABT4LFR9_9PROT</name>
<dbReference type="RefSeq" id="WP_269422148.1">
    <property type="nucleotide sequence ID" value="NZ_JAPWGY010000001.1"/>
</dbReference>
<accession>A0ABT4LFR9</accession>
<evidence type="ECO:0000313" key="1">
    <source>
        <dbReference type="EMBL" id="MCZ4279953.1"/>
    </source>
</evidence>
<evidence type="ECO:0000313" key="2">
    <source>
        <dbReference type="Proteomes" id="UP001069802"/>
    </source>
</evidence>
<organism evidence="1 2">
    <name type="scientific">Kiloniella laminariae</name>
    <dbReference type="NCBI Taxonomy" id="454162"/>
    <lineage>
        <taxon>Bacteria</taxon>
        <taxon>Pseudomonadati</taxon>
        <taxon>Pseudomonadota</taxon>
        <taxon>Alphaproteobacteria</taxon>
        <taxon>Rhodospirillales</taxon>
        <taxon>Kiloniellaceae</taxon>
        <taxon>Kiloniella</taxon>
    </lineage>
</organism>
<comment type="caution">
    <text evidence="1">The sequence shown here is derived from an EMBL/GenBank/DDBJ whole genome shotgun (WGS) entry which is preliminary data.</text>
</comment>
<gene>
    <name evidence="1" type="ORF">O4H49_04130</name>
</gene>
<dbReference type="EMBL" id="JAPWGY010000001">
    <property type="protein sequence ID" value="MCZ4279953.1"/>
    <property type="molecule type" value="Genomic_DNA"/>
</dbReference>
<dbReference type="Proteomes" id="UP001069802">
    <property type="component" value="Unassembled WGS sequence"/>
</dbReference>
<proteinExistence type="predicted"/>
<keyword evidence="2" id="KW-1185">Reference proteome</keyword>
<reference evidence="1" key="1">
    <citation type="submission" date="2022-12" db="EMBL/GenBank/DDBJ databases">
        <title>Bacterial isolates from different developmental stages of Nematostella vectensis.</title>
        <authorList>
            <person name="Fraune S."/>
        </authorList>
    </citation>
    <scope>NUCLEOTIDE SEQUENCE</scope>
    <source>
        <strain evidence="1">G21630-S1</strain>
    </source>
</reference>
<protein>
    <submittedName>
        <fullName evidence="1">Uncharacterized protein</fullName>
    </submittedName>
</protein>
<sequence length="267" mass="30955">MTETQVSKNIPRDPVDLAIQQLKKAAFIEHPGMIAEACVKLYGFRGDAVSPLLQELRKVDLTRLEHKNIISLISSISTILHDLDEASSRAFITEALQQECHPSIRRTLGIVARFSLDNYRTITLGQIQIFEDKTIDPEQQASAKVESWLHNISAEDRSRISRIFILPGREDYDYASFHLAWFNVITLRWDRYARPDNRFLQLVFGRGLNFLREISLYQEVAHCVFGHRDHDRDEEKQAKIYTAKITKTLYPRLSFVLKTVNRINPIF</sequence>